<evidence type="ECO:0000313" key="6">
    <source>
        <dbReference type="Proteomes" id="UP000243073"/>
    </source>
</evidence>
<dbReference type="Gene3D" id="2.40.280.10">
    <property type="match status" value="1"/>
</dbReference>
<feature type="compositionally biased region" description="Basic and acidic residues" evidence="4">
    <location>
        <begin position="139"/>
        <end position="154"/>
    </location>
</feature>
<dbReference type="PROSITE" id="PS01317">
    <property type="entry name" value="SSRP"/>
    <property type="match status" value="1"/>
</dbReference>
<evidence type="ECO:0000256" key="4">
    <source>
        <dbReference type="SAM" id="MobiDB-lite"/>
    </source>
</evidence>
<keyword evidence="2 3" id="KW-0694">RNA-binding</keyword>
<dbReference type="SUPFAM" id="SSF74982">
    <property type="entry name" value="Small protein B (SmpB)"/>
    <property type="match status" value="1"/>
</dbReference>
<dbReference type="STRING" id="1414654.BFR47_03035"/>
<name>A0A1J4QDQ4_9GAMM</name>
<evidence type="ECO:0000256" key="3">
    <source>
        <dbReference type="HAMAP-Rule" id="MF_00023"/>
    </source>
</evidence>
<keyword evidence="1 3" id="KW-0963">Cytoplasm</keyword>
<dbReference type="NCBIfam" id="TIGR00086">
    <property type="entry name" value="smpB"/>
    <property type="match status" value="1"/>
</dbReference>
<dbReference type="GO" id="GO:0003723">
    <property type="term" value="F:RNA binding"/>
    <property type="evidence" value="ECO:0007669"/>
    <property type="project" value="UniProtKB-UniRule"/>
</dbReference>
<protein>
    <recommendedName>
        <fullName evidence="3">SsrA-binding protein</fullName>
    </recommendedName>
    <alternativeName>
        <fullName evidence="3">Small protein B</fullName>
    </alternativeName>
</protein>
<dbReference type="AlphaFoldDB" id="A0A1J4QDQ4"/>
<dbReference type="GO" id="GO:0070930">
    <property type="term" value="P:trans-translation-dependent protein tagging"/>
    <property type="evidence" value="ECO:0007669"/>
    <property type="project" value="TreeGrafter"/>
</dbReference>
<sequence>MTKNNAKKKAGSSTIALNKKARHEYFVEEKLEAGLELQGWEVKAMRAGKANIADSYVFIRNGEAFLFAATITPLNVASTHVVCDPMRSRKLLLKRRELDRLTGKIERDGYTIVPLALYWSKSWVKIEIGLVKGKKSHDKRQDLKERDWKREKDRMMKHKNR</sequence>
<dbReference type="PANTHER" id="PTHR30308">
    <property type="entry name" value="TMRNA-BINDING COMPONENT OF TRANS-TRANSLATION TAGGING COMPLEX"/>
    <property type="match status" value="1"/>
</dbReference>
<dbReference type="Proteomes" id="UP000243073">
    <property type="component" value="Unassembled WGS sequence"/>
</dbReference>
<dbReference type="InterPro" id="IPR020081">
    <property type="entry name" value="SsrA-bd_prot_CS"/>
</dbReference>
<evidence type="ECO:0000256" key="2">
    <source>
        <dbReference type="ARBA" id="ARBA00022884"/>
    </source>
</evidence>
<reference evidence="5 6" key="1">
    <citation type="submission" date="2016-07" db="EMBL/GenBank/DDBJ databases">
        <title>Draft Genome Sequence of Oceanisphaera psychrotolerans, isolated from coastal sediment samples.</title>
        <authorList>
            <person name="Zhuo S."/>
            <person name="Ruan Z."/>
        </authorList>
    </citation>
    <scope>NUCLEOTIDE SEQUENCE [LARGE SCALE GENOMIC DNA]</scope>
    <source>
        <strain evidence="5 6">LAM-WHM-ZC</strain>
    </source>
</reference>
<organism evidence="5 6">
    <name type="scientific">Oceanisphaera psychrotolerans</name>
    <dbReference type="NCBI Taxonomy" id="1414654"/>
    <lineage>
        <taxon>Bacteria</taxon>
        <taxon>Pseudomonadati</taxon>
        <taxon>Pseudomonadota</taxon>
        <taxon>Gammaproteobacteria</taxon>
        <taxon>Aeromonadales</taxon>
        <taxon>Aeromonadaceae</taxon>
        <taxon>Oceanisphaera</taxon>
    </lineage>
</organism>
<dbReference type="OrthoDB" id="9805462at2"/>
<comment type="caution">
    <text evidence="5">The sequence shown here is derived from an EMBL/GenBank/DDBJ whole genome shotgun (WGS) entry which is preliminary data.</text>
</comment>
<dbReference type="NCBIfam" id="NF003843">
    <property type="entry name" value="PRK05422.1"/>
    <property type="match status" value="1"/>
</dbReference>
<dbReference type="GO" id="GO:0005829">
    <property type="term" value="C:cytosol"/>
    <property type="evidence" value="ECO:0007669"/>
    <property type="project" value="TreeGrafter"/>
</dbReference>
<gene>
    <name evidence="3" type="primary">smpB</name>
    <name evidence="5" type="ORF">BFR47_03035</name>
</gene>
<dbReference type="EMBL" id="MDKE01000033">
    <property type="protein sequence ID" value="OIN07612.1"/>
    <property type="molecule type" value="Genomic_DNA"/>
</dbReference>
<feature type="region of interest" description="Disordered" evidence="4">
    <location>
        <begin position="136"/>
        <end position="161"/>
    </location>
</feature>
<dbReference type="InterPro" id="IPR023620">
    <property type="entry name" value="SmpB"/>
</dbReference>
<dbReference type="InterPro" id="IPR000037">
    <property type="entry name" value="SsrA-bd_prot"/>
</dbReference>
<dbReference type="GO" id="GO:0070929">
    <property type="term" value="P:trans-translation"/>
    <property type="evidence" value="ECO:0007669"/>
    <property type="project" value="UniProtKB-UniRule"/>
</dbReference>
<accession>A0A1J4QDQ4</accession>
<comment type="subcellular location">
    <subcellularLocation>
        <location evidence="3">Cytoplasm</location>
    </subcellularLocation>
    <text evidence="3">The tmRNA-SmpB complex associates with stalled 70S ribosomes.</text>
</comment>
<evidence type="ECO:0000313" key="5">
    <source>
        <dbReference type="EMBL" id="OIN07612.1"/>
    </source>
</evidence>
<proteinExistence type="inferred from homology"/>
<dbReference type="HAMAP" id="MF_00023">
    <property type="entry name" value="SmpB"/>
    <property type="match status" value="1"/>
</dbReference>
<dbReference type="CDD" id="cd09294">
    <property type="entry name" value="SmpB"/>
    <property type="match status" value="1"/>
</dbReference>
<comment type="similarity">
    <text evidence="3">Belongs to the SmpB family.</text>
</comment>
<dbReference type="Pfam" id="PF01668">
    <property type="entry name" value="SmpB"/>
    <property type="match status" value="1"/>
</dbReference>
<comment type="function">
    <text evidence="3">Required for rescue of stalled ribosomes mediated by trans-translation. Binds to transfer-messenger RNA (tmRNA), required for stable association of tmRNA with ribosomes. tmRNA and SmpB together mimic tRNA shape, replacing the anticodon stem-loop with SmpB. tmRNA is encoded by the ssrA gene; the 2 termini fold to resemble tRNA(Ala) and it encodes a 'tag peptide', a short internal open reading frame. During trans-translation Ala-aminoacylated tmRNA acts like a tRNA, entering the A-site of stalled ribosomes, displacing the stalled mRNA. The ribosome then switches to translate the ORF on the tmRNA; the nascent peptide is terminated with the 'tag peptide' encoded by the tmRNA and targeted for degradation. The ribosome is freed to recommence translation, which seems to be the essential function of trans-translation.</text>
</comment>
<dbReference type="PANTHER" id="PTHR30308:SF2">
    <property type="entry name" value="SSRA-BINDING PROTEIN"/>
    <property type="match status" value="1"/>
</dbReference>
<dbReference type="RefSeq" id="WP_071473233.1">
    <property type="nucleotide sequence ID" value="NZ_MDKE01000033.1"/>
</dbReference>
<keyword evidence="6" id="KW-1185">Reference proteome</keyword>
<evidence type="ECO:0000256" key="1">
    <source>
        <dbReference type="ARBA" id="ARBA00022490"/>
    </source>
</evidence>